<dbReference type="RefSeq" id="WP_145181568.1">
    <property type="nucleotide sequence ID" value="NZ_CP036266.1"/>
</dbReference>
<gene>
    <name evidence="5" type="ORF">HG66A1_15130</name>
</gene>
<feature type="chain" id="PRO_5022101294" evidence="3">
    <location>
        <begin position="22"/>
        <end position="282"/>
    </location>
</feature>
<evidence type="ECO:0000313" key="5">
    <source>
        <dbReference type="EMBL" id="QDT19745.1"/>
    </source>
</evidence>
<dbReference type="InterPro" id="IPR050810">
    <property type="entry name" value="Bact_Secretion_Sys_Channel"/>
</dbReference>
<dbReference type="Pfam" id="PF00263">
    <property type="entry name" value="Secretin"/>
    <property type="match status" value="1"/>
</dbReference>
<keyword evidence="6" id="KW-1185">Reference proteome</keyword>
<evidence type="ECO:0000256" key="2">
    <source>
        <dbReference type="SAM" id="Coils"/>
    </source>
</evidence>
<proteinExistence type="inferred from homology"/>
<evidence type="ECO:0000259" key="4">
    <source>
        <dbReference type="Pfam" id="PF00263"/>
    </source>
</evidence>
<name>A0A517PK42_9PLAN</name>
<protein>
    <submittedName>
        <fullName evidence="5">Bacterial type II and III secretion system protein</fullName>
    </submittedName>
</protein>
<dbReference type="PANTHER" id="PTHR30332">
    <property type="entry name" value="PROBABLE GENERAL SECRETION PATHWAY PROTEIN D"/>
    <property type="match status" value="1"/>
</dbReference>
<sequence length="282" mass="30996" precursor="true">MPVLGRIVFACLFCFGTVCLAADPQERPGLLKQVTPETKQRPAALDHLRLATAQLQAAGLKTEAEKLRELSLQIKQRIRQKQAELETQANQLQQLVGTPAQILCRCCILELTPDAAEEFAAAAKPVKQVQSGVAIYSNAETVFAKLKREGKIKLVHASPQIVTRPGKPATFKSGGEFPIPIPADDRQSSVEWREFGIICKVEPDLLENGKVLLRFSPEISEQDFAHAVQVNGTTVPGLTVRRVNTRAEMNLGETLVVKTVSNTKDQAETVTLYMVTPVNFEE</sequence>
<organism evidence="5 6">
    <name type="scientific">Gimesia chilikensis</name>
    <dbReference type="NCBI Taxonomy" id="2605989"/>
    <lineage>
        <taxon>Bacteria</taxon>
        <taxon>Pseudomonadati</taxon>
        <taxon>Planctomycetota</taxon>
        <taxon>Planctomycetia</taxon>
        <taxon>Planctomycetales</taxon>
        <taxon>Planctomycetaceae</taxon>
        <taxon>Gimesia</taxon>
    </lineage>
</organism>
<dbReference type="Proteomes" id="UP000320421">
    <property type="component" value="Chromosome"/>
</dbReference>
<evidence type="ECO:0000256" key="1">
    <source>
        <dbReference type="RuleBase" id="RU004003"/>
    </source>
</evidence>
<feature type="domain" description="Type II/III secretion system secretin-like" evidence="4">
    <location>
        <begin position="146"/>
        <end position="257"/>
    </location>
</feature>
<feature type="coiled-coil region" evidence="2">
    <location>
        <begin position="50"/>
        <end position="98"/>
    </location>
</feature>
<evidence type="ECO:0000256" key="3">
    <source>
        <dbReference type="SAM" id="SignalP"/>
    </source>
</evidence>
<comment type="similarity">
    <text evidence="1">Belongs to the bacterial secretin family.</text>
</comment>
<keyword evidence="3" id="KW-0732">Signal</keyword>
<evidence type="ECO:0000313" key="6">
    <source>
        <dbReference type="Proteomes" id="UP000320421"/>
    </source>
</evidence>
<reference evidence="5 6" key="1">
    <citation type="submission" date="2019-02" db="EMBL/GenBank/DDBJ databases">
        <title>Deep-cultivation of Planctomycetes and their phenomic and genomic characterization uncovers novel biology.</title>
        <authorList>
            <person name="Wiegand S."/>
            <person name="Jogler M."/>
            <person name="Boedeker C."/>
            <person name="Pinto D."/>
            <person name="Vollmers J."/>
            <person name="Rivas-Marin E."/>
            <person name="Kohn T."/>
            <person name="Peeters S.H."/>
            <person name="Heuer A."/>
            <person name="Rast P."/>
            <person name="Oberbeckmann S."/>
            <person name="Bunk B."/>
            <person name="Jeske O."/>
            <person name="Meyerdierks A."/>
            <person name="Storesund J.E."/>
            <person name="Kallscheuer N."/>
            <person name="Luecker S."/>
            <person name="Lage O.M."/>
            <person name="Pohl T."/>
            <person name="Merkel B.J."/>
            <person name="Hornburger P."/>
            <person name="Mueller R.-W."/>
            <person name="Bruemmer F."/>
            <person name="Labrenz M."/>
            <person name="Spormann A.M."/>
            <person name="Op den Camp H."/>
            <person name="Overmann J."/>
            <person name="Amann R."/>
            <person name="Jetten M.S.M."/>
            <person name="Mascher T."/>
            <person name="Medema M.H."/>
            <person name="Devos D.P."/>
            <person name="Kaster A.-K."/>
            <person name="Ovreas L."/>
            <person name="Rohde M."/>
            <person name="Galperin M.Y."/>
            <person name="Jogler C."/>
        </authorList>
    </citation>
    <scope>NUCLEOTIDE SEQUENCE [LARGE SCALE GENOMIC DNA]</scope>
    <source>
        <strain evidence="5 6">HG66A1</strain>
    </source>
</reference>
<dbReference type="AlphaFoldDB" id="A0A517PK42"/>
<accession>A0A517PK42</accession>
<keyword evidence="2" id="KW-0175">Coiled coil</keyword>
<feature type="signal peptide" evidence="3">
    <location>
        <begin position="1"/>
        <end position="21"/>
    </location>
</feature>
<dbReference type="OrthoDB" id="215730at2"/>
<dbReference type="PANTHER" id="PTHR30332:SF17">
    <property type="entry name" value="TYPE IV PILIATION SYSTEM PROTEIN DR_0774-RELATED"/>
    <property type="match status" value="1"/>
</dbReference>
<dbReference type="EMBL" id="CP036266">
    <property type="protein sequence ID" value="QDT19745.1"/>
    <property type="molecule type" value="Genomic_DNA"/>
</dbReference>
<dbReference type="GO" id="GO:0015627">
    <property type="term" value="C:type II protein secretion system complex"/>
    <property type="evidence" value="ECO:0007669"/>
    <property type="project" value="TreeGrafter"/>
</dbReference>
<dbReference type="InterPro" id="IPR004846">
    <property type="entry name" value="T2SS/T3SS_dom"/>
</dbReference>
<dbReference type="GO" id="GO:0009306">
    <property type="term" value="P:protein secretion"/>
    <property type="evidence" value="ECO:0007669"/>
    <property type="project" value="InterPro"/>
</dbReference>